<accession>A0A840IBU3</accession>
<evidence type="ECO:0000256" key="3">
    <source>
        <dbReference type="PROSITE-ProRule" id="PRU10007"/>
    </source>
</evidence>
<dbReference type="AlphaFoldDB" id="A0A840IBU3"/>
<dbReference type="Proteomes" id="UP000585272">
    <property type="component" value="Unassembled WGS sequence"/>
</dbReference>
<dbReference type="InterPro" id="IPR016163">
    <property type="entry name" value="Ald_DH_C"/>
</dbReference>
<reference evidence="6 7" key="1">
    <citation type="submission" date="2020-08" db="EMBL/GenBank/DDBJ databases">
        <title>Genomic Encyclopedia of Archaeal and Bacterial Type Strains, Phase II (KMG-II): from individual species to whole genera.</title>
        <authorList>
            <person name="Goeker M."/>
        </authorList>
    </citation>
    <scope>NUCLEOTIDE SEQUENCE [LARGE SCALE GENOMIC DNA]</scope>
    <source>
        <strain evidence="6 7">DSM 23288</strain>
    </source>
</reference>
<gene>
    <name evidence="6" type="ORF">BDZ31_001748</name>
</gene>
<dbReference type="InterPro" id="IPR016160">
    <property type="entry name" value="Ald_DH_CS_CYS"/>
</dbReference>
<dbReference type="PANTHER" id="PTHR11699">
    <property type="entry name" value="ALDEHYDE DEHYDROGENASE-RELATED"/>
    <property type="match status" value="1"/>
</dbReference>
<dbReference type="InterPro" id="IPR016162">
    <property type="entry name" value="Ald_DH_N"/>
</dbReference>
<evidence type="ECO:0000256" key="1">
    <source>
        <dbReference type="ARBA" id="ARBA00009986"/>
    </source>
</evidence>
<dbReference type="SUPFAM" id="SSF53720">
    <property type="entry name" value="ALDH-like"/>
    <property type="match status" value="1"/>
</dbReference>
<dbReference type="FunFam" id="3.40.309.10:FF:000012">
    <property type="entry name" value="Betaine aldehyde dehydrogenase"/>
    <property type="match status" value="1"/>
</dbReference>
<evidence type="ECO:0000256" key="2">
    <source>
        <dbReference type="ARBA" id="ARBA00023002"/>
    </source>
</evidence>
<dbReference type="EC" id="1.2.1.8" evidence="6"/>
<feature type="domain" description="Aldehyde dehydrogenase" evidence="5">
    <location>
        <begin position="16"/>
        <end position="480"/>
    </location>
</feature>
<dbReference type="Gene3D" id="3.40.605.10">
    <property type="entry name" value="Aldehyde Dehydrogenase, Chain A, domain 1"/>
    <property type="match status" value="1"/>
</dbReference>
<dbReference type="GO" id="GO:0008802">
    <property type="term" value="F:betaine-aldehyde dehydrogenase (NAD+) activity"/>
    <property type="evidence" value="ECO:0007669"/>
    <property type="project" value="UniProtKB-EC"/>
</dbReference>
<keyword evidence="7" id="KW-1185">Reference proteome</keyword>
<comment type="caution">
    <text evidence="6">The sequence shown here is derived from an EMBL/GenBank/DDBJ whole genome shotgun (WGS) entry which is preliminary data.</text>
</comment>
<sequence>MTVRLPATQLYLDGEWRDAADGGAFALENPATEERIAEVASATERDVDAAVAAARRQFDGGPWSRMPGAERGRLLNRLADLIERDVDELATLEALEVGKPVGDPRAIDVPAAAETFRHFAGWADKLHGATIPVPEMGGRPRLSYTVREPVGVVAAITPWNAPTMIAAWKIAPALAAGCTVVVKPPEDAPLTALKLAELAAEAGIPAGVLNVLPGLGAVAGAALVRHPGVDKVSFTGSPEVGAEIARVAGPPFKKVTLELGGKSPQVIRADADLDAALPVVAAALFANAGEICAAGSRVLVHRDRRDEVVERLAAAARELTVGDPFDPATRMGALINAAQRERVLGYVAAGEREGATLVTGGRRIDRPGHFVEPTVFLGRNDLTIAREEIFGPVGTVIEFADDAEALALANDTRYGLVAMLWTRDLSAAHRLAAGVRAGAVWVNGWGIPDPRLPWGGVKASGIGRELGLAGLHANTEEKVVSVIL</sequence>
<dbReference type="InterPro" id="IPR015590">
    <property type="entry name" value="Aldehyde_DH_dom"/>
</dbReference>
<proteinExistence type="inferred from homology"/>
<dbReference type="PROSITE" id="PS00070">
    <property type="entry name" value="ALDEHYDE_DEHYDR_CYS"/>
    <property type="match status" value="1"/>
</dbReference>
<dbReference type="Pfam" id="PF00171">
    <property type="entry name" value="Aldedh"/>
    <property type="match status" value="1"/>
</dbReference>
<evidence type="ECO:0000313" key="6">
    <source>
        <dbReference type="EMBL" id="MBB4662162.1"/>
    </source>
</evidence>
<dbReference type="PROSITE" id="PS00687">
    <property type="entry name" value="ALDEHYDE_DEHYDR_GLU"/>
    <property type="match status" value="1"/>
</dbReference>
<feature type="active site" evidence="3">
    <location>
        <position position="258"/>
    </location>
</feature>
<dbReference type="RefSeq" id="WP_183341148.1">
    <property type="nucleotide sequence ID" value="NZ_JACHNU010000002.1"/>
</dbReference>
<keyword evidence="2 4" id="KW-0560">Oxidoreductase</keyword>
<dbReference type="EMBL" id="JACHNU010000002">
    <property type="protein sequence ID" value="MBB4662162.1"/>
    <property type="molecule type" value="Genomic_DNA"/>
</dbReference>
<protein>
    <submittedName>
        <fullName evidence="6">Betaine-aldehyde dehydrogenase</fullName>
        <ecNumber evidence="6">1.2.1.8</ecNumber>
    </submittedName>
</protein>
<evidence type="ECO:0000256" key="4">
    <source>
        <dbReference type="RuleBase" id="RU003345"/>
    </source>
</evidence>
<organism evidence="6 7">
    <name type="scientific">Conexibacter arvalis</name>
    <dbReference type="NCBI Taxonomy" id="912552"/>
    <lineage>
        <taxon>Bacteria</taxon>
        <taxon>Bacillati</taxon>
        <taxon>Actinomycetota</taxon>
        <taxon>Thermoleophilia</taxon>
        <taxon>Solirubrobacterales</taxon>
        <taxon>Conexibacteraceae</taxon>
        <taxon>Conexibacter</taxon>
    </lineage>
</organism>
<comment type="similarity">
    <text evidence="1 4">Belongs to the aldehyde dehydrogenase family.</text>
</comment>
<dbReference type="InterPro" id="IPR016161">
    <property type="entry name" value="Ald_DH/histidinol_DH"/>
</dbReference>
<evidence type="ECO:0000313" key="7">
    <source>
        <dbReference type="Proteomes" id="UP000585272"/>
    </source>
</evidence>
<dbReference type="Gene3D" id="3.40.309.10">
    <property type="entry name" value="Aldehyde Dehydrogenase, Chain A, domain 2"/>
    <property type="match status" value="1"/>
</dbReference>
<name>A0A840IBU3_9ACTN</name>
<dbReference type="FunFam" id="3.40.605.10:FF:000007">
    <property type="entry name" value="NAD/NADP-dependent betaine aldehyde dehydrogenase"/>
    <property type="match status" value="1"/>
</dbReference>
<evidence type="ECO:0000259" key="5">
    <source>
        <dbReference type="Pfam" id="PF00171"/>
    </source>
</evidence>
<dbReference type="InterPro" id="IPR029510">
    <property type="entry name" value="Ald_DH_CS_GLU"/>
</dbReference>